<name>A0A7C8M2D1_9PLEO</name>
<dbReference type="InterPro" id="IPR038883">
    <property type="entry name" value="AN11006-like"/>
</dbReference>
<keyword evidence="3" id="KW-1185">Reference proteome</keyword>
<dbReference type="EMBL" id="JAADJZ010000027">
    <property type="protein sequence ID" value="KAF2866616.1"/>
    <property type="molecule type" value="Genomic_DNA"/>
</dbReference>
<evidence type="ECO:0000313" key="2">
    <source>
        <dbReference type="EMBL" id="KAF2866616.1"/>
    </source>
</evidence>
<dbReference type="PANTHER" id="PTHR42085:SF7">
    <property type="entry name" value="F-BOX DOMAIN-CONTAINING PROTEIN"/>
    <property type="match status" value="1"/>
</dbReference>
<feature type="domain" description="DUF7730" evidence="1">
    <location>
        <begin position="14"/>
        <end position="121"/>
    </location>
</feature>
<dbReference type="PANTHER" id="PTHR42085">
    <property type="entry name" value="F-BOX DOMAIN-CONTAINING PROTEIN"/>
    <property type="match status" value="1"/>
</dbReference>
<evidence type="ECO:0000259" key="1">
    <source>
        <dbReference type="Pfam" id="PF24864"/>
    </source>
</evidence>
<dbReference type="InterPro" id="IPR056632">
    <property type="entry name" value="DUF7730"/>
</dbReference>
<sequence length="280" mass="32631">MQSLFPPPATVPPFLRLPLELRQQIYRQILPHTSTFDLRLQIRTERSPSRSPERTEYNLTFVRRALGDGVWKMQKTLPKTDRETGNDVVWLRGNISILAVSRQIHEECADMLYGDNMFVVDVAFDRIQFRYRWRTASYLTPNRDILFLEHFSQRNLLRIKNYVINVEHVDDYTGMVKYNHGGRGLTAGIRQKVNELMDLLSMVPYLHRLQIHLIDGAISRVRFPSGRVHRVQDETNFSQSQTVLDPFRRLYNVRKAQITGVSEQYAEGLGISMTSPRGVQ</sequence>
<reference evidence="2 3" key="1">
    <citation type="submission" date="2020-01" db="EMBL/GenBank/DDBJ databases">
        <authorList>
            <consortium name="DOE Joint Genome Institute"/>
            <person name="Haridas S."/>
            <person name="Albert R."/>
            <person name="Binder M."/>
            <person name="Bloem J."/>
            <person name="Labutti K."/>
            <person name="Salamov A."/>
            <person name="Andreopoulos B."/>
            <person name="Baker S.E."/>
            <person name="Barry K."/>
            <person name="Bills G."/>
            <person name="Bluhm B.H."/>
            <person name="Cannon C."/>
            <person name="Castanera R."/>
            <person name="Culley D.E."/>
            <person name="Daum C."/>
            <person name="Ezra D."/>
            <person name="Gonzalez J.B."/>
            <person name="Henrissat B."/>
            <person name="Kuo A."/>
            <person name="Liang C."/>
            <person name="Lipzen A."/>
            <person name="Lutzoni F."/>
            <person name="Magnuson J."/>
            <person name="Mondo S."/>
            <person name="Nolan M."/>
            <person name="Ohm R."/>
            <person name="Pangilinan J."/>
            <person name="Park H.-J.H."/>
            <person name="Ramirez L."/>
            <person name="Alfaro M."/>
            <person name="Sun H."/>
            <person name="Tritt A."/>
            <person name="Yoshinaga Y."/>
            <person name="Zwiers L.-H.L."/>
            <person name="Turgeon B.G."/>
            <person name="Goodwin S.B."/>
            <person name="Spatafora J.W."/>
            <person name="Crous P.W."/>
            <person name="Grigoriev I.V."/>
        </authorList>
    </citation>
    <scope>NUCLEOTIDE SEQUENCE [LARGE SCALE GENOMIC DNA]</scope>
    <source>
        <strain evidence="2 3">CBS 611.86</strain>
    </source>
</reference>
<dbReference type="Proteomes" id="UP000481861">
    <property type="component" value="Unassembled WGS sequence"/>
</dbReference>
<dbReference type="Pfam" id="PF24864">
    <property type="entry name" value="DUF7730"/>
    <property type="match status" value="1"/>
</dbReference>
<evidence type="ECO:0000313" key="3">
    <source>
        <dbReference type="Proteomes" id="UP000481861"/>
    </source>
</evidence>
<dbReference type="AlphaFoldDB" id="A0A7C8M2D1"/>
<protein>
    <recommendedName>
        <fullName evidence="1">DUF7730 domain-containing protein</fullName>
    </recommendedName>
</protein>
<proteinExistence type="predicted"/>
<gene>
    <name evidence="2" type="ORF">BDV95DRAFT_679922</name>
</gene>
<comment type="caution">
    <text evidence="2">The sequence shown here is derived from an EMBL/GenBank/DDBJ whole genome shotgun (WGS) entry which is preliminary data.</text>
</comment>
<organism evidence="2 3">
    <name type="scientific">Massariosphaeria phaeospora</name>
    <dbReference type="NCBI Taxonomy" id="100035"/>
    <lineage>
        <taxon>Eukaryota</taxon>
        <taxon>Fungi</taxon>
        <taxon>Dikarya</taxon>
        <taxon>Ascomycota</taxon>
        <taxon>Pezizomycotina</taxon>
        <taxon>Dothideomycetes</taxon>
        <taxon>Pleosporomycetidae</taxon>
        <taxon>Pleosporales</taxon>
        <taxon>Pleosporales incertae sedis</taxon>
        <taxon>Massariosphaeria</taxon>
    </lineage>
</organism>
<dbReference type="OrthoDB" id="62952at2759"/>
<accession>A0A7C8M2D1</accession>